<dbReference type="EMBL" id="LXQA010288513">
    <property type="protein sequence ID" value="MCI41151.1"/>
    <property type="molecule type" value="Genomic_DNA"/>
</dbReference>
<comment type="caution">
    <text evidence="1">The sequence shown here is derived from an EMBL/GenBank/DDBJ whole genome shotgun (WGS) entry which is preliminary data.</text>
</comment>
<evidence type="ECO:0000313" key="2">
    <source>
        <dbReference type="Proteomes" id="UP000265520"/>
    </source>
</evidence>
<organism evidence="1 2">
    <name type="scientific">Trifolium medium</name>
    <dbReference type="NCBI Taxonomy" id="97028"/>
    <lineage>
        <taxon>Eukaryota</taxon>
        <taxon>Viridiplantae</taxon>
        <taxon>Streptophyta</taxon>
        <taxon>Embryophyta</taxon>
        <taxon>Tracheophyta</taxon>
        <taxon>Spermatophyta</taxon>
        <taxon>Magnoliopsida</taxon>
        <taxon>eudicotyledons</taxon>
        <taxon>Gunneridae</taxon>
        <taxon>Pentapetalae</taxon>
        <taxon>rosids</taxon>
        <taxon>fabids</taxon>
        <taxon>Fabales</taxon>
        <taxon>Fabaceae</taxon>
        <taxon>Papilionoideae</taxon>
        <taxon>50 kb inversion clade</taxon>
        <taxon>NPAAA clade</taxon>
        <taxon>Hologalegina</taxon>
        <taxon>IRL clade</taxon>
        <taxon>Trifolieae</taxon>
        <taxon>Trifolium</taxon>
    </lineage>
</organism>
<evidence type="ECO:0000313" key="1">
    <source>
        <dbReference type="EMBL" id="MCI41151.1"/>
    </source>
</evidence>
<reference evidence="1 2" key="1">
    <citation type="journal article" date="2018" name="Front. Plant Sci.">
        <title>Red Clover (Trifolium pratense) and Zigzag Clover (T. medium) - A Picture of Genomic Similarities and Differences.</title>
        <authorList>
            <person name="Dluhosova J."/>
            <person name="Istvanek J."/>
            <person name="Nedelnik J."/>
            <person name="Repkova J."/>
        </authorList>
    </citation>
    <scope>NUCLEOTIDE SEQUENCE [LARGE SCALE GENOMIC DNA]</scope>
    <source>
        <strain evidence="2">cv. 10/8</strain>
        <tissue evidence="1">Leaf</tissue>
    </source>
</reference>
<name>A0A392RWY9_9FABA</name>
<accession>A0A392RWY9</accession>
<proteinExistence type="predicted"/>
<keyword evidence="2" id="KW-1185">Reference proteome</keyword>
<dbReference type="AlphaFoldDB" id="A0A392RWY9"/>
<protein>
    <submittedName>
        <fullName evidence="1">Elicitor-inducible protein EIG-J7</fullName>
    </submittedName>
</protein>
<dbReference type="Proteomes" id="UP000265520">
    <property type="component" value="Unassembled WGS sequence"/>
</dbReference>
<sequence>VEVTSTGVHIPCAQEQFTIEQWLATDTSPYELSAVRNYCTNDLGQTRHHKLKIVDAVRTGSGSGPGSDYSILRSTVRV</sequence>
<feature type="non-terminal residue" evidence="1">
    <location>
        <position position="1"/>
    </location>
</feature>